<evidence type="ECO:0008006" key="3">
    <source>
        <dbReference type="Google" id="ProtNLM"/>
    </source>
</evidence>
<dbReference type="EMBL" id="HE612860">
    <property type="protein sequence ID" value="CCE63393.1"/>
    <property type="molecule type" value="Genomic_DNA"/>
</dbReference>
<dbReference type="STRING" id="1071381.G8BU15"/>
<dbReference type="OrthoDB" id="28413at2759"/>
<keyword evidence="2" id="KW-1185">Reference proteome</keyword>
<dbReference type="HOGENOM" id="CLU_363760_0_0_1"/>
<gene>
    <name evidence="1" type="primary">TPHA0E03030</name>
    <name evidence="1" type="ordered locus">TPHA_0E03030</name>
</gene>
<dbReference type="GeneID" id="11531213"/>
<dbReference type="RefSeq" id="XP_003685827.1">
    <property type="nucleotide sequence ID" value="XM_003685779.1"/>
</dbReference>
<organism evidence="1 2">
    <name type="scientific">Tetrapisispora phaffii (strain ATCC 24235 / CBS 4417 / NBRC 1672 / NRRL Y-8282 / UCD 70-5)</name>
    <name type="common">Yeast</name>
    <name type="synonym">Fabospora phaffii</name>
    <dbReference type="NCBI Taxonomy" id="1071381"/>
    <lineage>
        <taxon>Eukaryota</taxon>
        <taxon>Fungi</taxon>
        <taxon>Dikarya</taxon>
        <taxon>Ascomycota</taxon>
        <taxon>Saccharomycotina</taxon>
        <taxon>Saccharomycetes</taxon>
        <taxon>Saccharomycetales</taxon>
        <taxon>Saccharomycetaceae</taxon>
        <taxon>Tetrapisispora</taxon>
    </lineage>
</organism>
<sequence>MKSTDKIKKILEDTKEDDAKLSFQDSVAFYKSLIVSADLSEIRYADLISTFFLVCDEDVLLNKVFVDQKSFQVIASIVNSVDYYKKPNIRIIEDIFNKLCRTFGKAVRSSGGFSYDFDKIYNNFIETDLIKNVFLLIDDISNNYILDDFLISFICTTLKGISLLFDILNRFLKNDTEKAIRYIFHDSNLLILNEGTHLFVKFLTDKTIKSTTNDILVPSLLSFSHITREIEFKGFWTDLLTKVASRLNKIFDYKIIFNPTGDNTSFKYYSHKDFQLSEYIDSMIFLNSYNLAFQKSVGEQLLFDKDNNFSIFDCLGCNSLILRKFISSFEEDALFQPLLAGLLLGKNLIMFELMNKFLKFWITSHANGTSKHDFLSIADLIEVTMHKLKKNISDDYASLKDDPSKLINTCIDFLNGIAYEEARNIQVHYVYRKHVLKWAPKMQNFEELLFGQVFDYVKHQKIVQLQKGFWFYTENPLRSNLENPKVSYLIISDNQRDILIREFDVKTTDKPYFINNEIICDSVDPINHKGVRKPKTKTITISFSEIKRFTTEKNILSKSNKMGTNDHKDSTSLNSVDKSVSSDRITDTSISVSDDFKRRNSTDNAFIKSLDRQKVISIKAVNNKEEPLIEFFFINNEDSLIDDLKFLLYSYDHEKIPVHSKAKKADYSEFKVLYLDDIMDPNTVNSPHLTMMNNIIRDLTLATQEQIKTLIHVRYNIKMINLSVVDTNKSKDEKTDTELVNVDEHDSNEDDVYNFDTLISLSKNTYYA</sequence>
<dbReference type="Proteomes" id="UP000005666">
    <property type="component" value="Chromosome 5"/>
</dbReference>
<protein>
    <recommendedName>
        <fullName evidence="3">ELMO domain-containing protein</fullName>
    </recommendedName>
</protein>
<accession>G8BU15</accession>
<proteinExistence type="predicted"/>
<dbReference type="KEGG" id="tpf:TPHA_0E03030"/>
<dbReference type="eggNOG" id="ENOG502R0G6">
    <property type="taxonomic scope" value="Eukaryota"/>
</dbReference>
<name>G8BU15_TETPH</name>
<evidence type="ECO:0000313" key="1">
    <source>
        <dbReference type="EMBL" id="CCE63393.1"/>
    </source>
</evidence>
<evidence type="ECO:0000313" key="2">
    <source>
        <dbReference type="Proteomes" id="UP000005666"/>
    </source>
</evidence>
<reference evidence="1 2" key="1">
    <citation type="journal article" date="2011" name="Proc. Natl. Acad. Sci. U.S.A.">
        <title>Evolutionary erosion of yeast sex chromosomes by mating-type switching accidents.</title>
        <authorList>
            <person name="Gordon J.L."/>
            <person name="Armisen D."/>
            <person name="Proux-Wera E."/>
            <person name="Oheigeartaigh S.S."/>
            <person name="Byrne K.P."/>
            <person name="Wolfe K.H."/>
        </authorList>
    </citation>
    <scope>NUCLEOTIDE SEQUENCE [LARGE SCALE GENOMIC DNA]</scope>
    <source>
        <strain evidence="2">ATCC 24235 / CBS 4417 / NBRC 1672 / NRRL Y-8282 / UCD 70-5</strain>
    </source>
</reference>
<dbReference type="AlphaFoldDB" id="G8BU15"/>